<protein>
    <submittedName>
        <fullName evidence="1">Uncharacterized protein</fullName>
    </submittedName>
</protein>
<gene>
    <name evidence="1" type="ORF">SAMN05661109_02432</name>
</gene>
<organism evidence="1 2">
    <name type="scientific">Corynebacterium cystitidis DSM 20524</name>
    <dbReference type="NCBI Taxonomy" id="1121357"/>
    <lineage>
        <taxon>Bacteria</taxon>
        <taxon>Bacillati</taxon>
        <taxon>Actinomycetota</taxon>
        <taxon>Actinomycetes</taxon>
        <taxon>Mycobacteriales</taxon>
        <taxon>Corynebacteriaceae</taxon>
        <taxon>Corynebacterium</taxon>
    </lineage>
</organism>
<keyword evidence="2" id="KW-1185">Reference proteome</keyword>
<evidence type="ECO:0000313" key="2">
    <source>
        <dbReference type="Proteomes" id="UP000198929"/>
    </source>
</evidence>
<accession>A0A1H9VX78</accession>
<sequence>MNVNLVHHNFELLVESLALLAWLIEEIASEGRGRVADLFIGLPDAARRTSEIVRYAEVES</sequence>
<evidence type="ECO:0000313" key="1">
    <source>
        <dbReference type="EMBL" id="SES26400.1"/>
    </source>
</evidence>
<dbReference type="Proteomes" id="UP000198929">
    <property type="component" value="Unassembled WGS sequence"/>
</dbReference>
<name>A0A1H9VX78_9CORY</name>
<reference evidence="2" key="1">
    <citation type="submission" date="2016-10" db="EMBL/GenBank/DDBJ databases">
        <authorList>
            <person name="Varghese N."/>
            <person name="Submissions S."/>
        </authorList>
    </citation>
    <scope>NUCLEOTIDE SEQUENCE [LARGE SCALE GENOMIC DNA]</scope>
    <source>
        <strain evidence="2">DSM 20524</strain>
    </source>
</reference>
<dbReference type="EMBL" id="FOGQ01000015">
    <property type="protein sequence ID" value="SES26400.1"/>
    <property type="molecule type" value="Genomic_DNA"/>
</dbReference>
<proteinExistence type="predicted"/>
<dbReference type="AlphaFoldDB" id="A0A1H9VX78"/>